<gene>
    <name evidence="2" type="ORF">Ga0061065_105118</name>
</gene>
<dbReference type="PANTHER" id="PTHR37421:SF1">
    <property type="entry name" value="UPF0260 PROTEIN YCGN"/>
    <property type="match status" value="1"/>
</dbReference>
<dbReference type="NCBIfam" id="NF003507">
    <property type="entry name" value="PRK05170.2-5"/>
    <property type="match status" value="1"/>
</dbReference>
<accession>A0A0K6ILQ7</accession>
<dbReference type="PANTHER" id="PTHR37421">
    <property type="entry name" value="UPF0260 PROTEIN YCGN"/>
    <property type="match status" value="1"/>
</dbReference>
<evidence type="ECO:0000256" key="1">
    <source>
        <dbReference type="HAMAP-Rule" id="MF_00676"/>
    </source>
</evidence>
<sequence length="161" mass="18679">MIAKRYEPFWKTTPLAQMSPAEWESICDGCAKCCLQKLVDDETEEVYYTNLSCHQLDIKACRCKVYDQRLEKVEGCLSLTPQDVESFDWLPDTCSYRVLHETGDLPNWHPLVVGSHREMLSQGLNVSHYAVNENSVDEDRWQEHIIRWVHGMPESFDPTQG</sequence>
<dbReference type="STRING" id="1137284.GCA_001418205_01885"/>
<evidence type="ECO:0000313" key="3">
    <source>
        <dbReference type="Proteomes" id="UP000182769"/>
    </source>
</evidence>
<dbReference type="EMBL" id="CYHG01000005">
    <property type="protein sequence ID" value="CUB04026.1"/>
    <property type="molecule type" value="Genomic_DNA"/>
</dbReference>
<dbReference type="InterPro" id="IPR008228">
    <property type="entry name" value="UCP006173"/>
</dbReference>
<dbReference type="PIRSF" id="PIRSF006173">
    <property type="entry name" value="UCP006173"/>
    <property type="match status" value="1"/>
</dbReference>
<dbReference type="AlphaFoldDB" id="A0A0K6ILQ7"/>
<reference evidence="3" key="1">
    <citation type="submission" date="2015-08" db="EMBL/GenBank/DDBJ databases">
        <authorList>
            <person name="Varghese N."/>
        </authorList>
    </citation>
    <scope>NUCLEOTIDE SEQUENCE [LARGE SCALE GENOMIC DNA]</scope>
    <source>
        <strain evidence="3">JCM 18476</strain>
    </source>
</reference>
<proteinExistence type="inferred from homology"/>
<dbReference type="InterPro" id="IPR005358">
    <property type="entry name" value="Puta_zinc/iron-chelating_dom"/>
</dbReference>
<evidence type="ECO:0000313" key="2">
    <source>
        <dbReference type="EMBL" id="CUB04026.1"/>
    </source>
</evidence>
<keyword evidence="3" id="KW-1185">Reference proteome</keyword>
<dbReference type="HAMAP" id="MF_00676">
    <property type="entry name" value="UPF0260"/>
    <property type="match status" value="1"/>
</dbReference>
<protein>
    <recommendedName>
        <fullName evidence="1">UPF0260 protein Ga0061065_105118</fullName>
    </recommendedName>
</protein>
<comment type="similarity">
    <text evidence="1">Belongs to the UPF0260 family.</text>
</comment>
<name>A0A0K6ILQ7_9GAMM</name>
<dbReference type="OrthoDB" id="9786855at2"/>
<dbReference type="Proteomes" id="UP000182769">
    <property type="component" value="Unassembled WGS sequence"/>
</dbReference>
<dbReference type="NCBIfam" id="NF003501">
    <property type="entry name" value="PRK05170.1-5"/>
    <property type="match status" value="1"/>
</dbReference>
<organism evidence="2 3">
    <name type="scientific">Marinomonas fungiae</name>
    <dbReference type="NCBI Taxonomy" id="1137284"/>
    <lineage>
        <taxon>Bacteria</taxon>
        <taxon>Pseudomonadati</taxon>
        <taxon>Pseudomonadota</taxon>
        <taxon>Gammaproteobacteria</taxon>
        <taxon>Oceanospirillales</taxon>
        <taxon>Oceanospirillaceae</taxon>
        <taxon>Marinomonas</taxon>
    </lineage>
</organism>
<dbReference type="RefSeq" id="WP_055462981.1">
    <property type="nucleotide sequence ID" value="NZ_CYHG01000005.1"/>
</dbReference>
<dbReference type="Pfam" id="PF03692">
    <property type="entry name" value="CxxCxxCC"/>
    <property type="match status" value="1"/>
</dbReference>